<dbReference type="EMBL" id="JANJYJ010000006">
    <property type="protein sequence ID" value="KAK3204365.1"/>
    <property type="molecule type" value="Genomic_DNA"/>
</dbReference>
<name>A0AAE0A5I1_9ROSI</name>
<evidence type="ECO:0000256" key="5">
    <source>
        <dbReference type="ARBA" id="ARBA00022833"/>
    </source>
</evidence>
<keyword evidence="3" id="KW-0479">Metal-binding</keyword>
<evidence type="ECO:0000256" key="7">
    <source>
        <dbReference type="ARBA" id="ARBA00023125"/>
    </source>
</evidence>
<dbReference type="InterPro" id="IPR008906">
    <property type="entry name" value="HATC_C_dom"/>
</dbReference>
<dbReference type="SUPFAM" id="SSF53098">
    <property type="entry name" value="Ribonuclease H-like"/>
    <property type="match status" value="1"/>
</dbReference>
<evidence type="ECO:0000256" key="6">
    <source>
        <dbReference type="ARBA" id="ARBA00023015"/>
    </source>
</evidence>
<accession>A0AAE0A5I1</accession>
<keyword evidence="8" id="KW-0804">Transcription</keyword>
<reference evidence="12" key="1">
    <citation type="journal article" date="2023" name="Plant J.">
        <title>Genome sequences and population genomics provide insights into the demographic history, inbreeding, and mutation load of two 'living fossil' tree species of Dipteronia.</title>
        <authorList>
            <person name="Feng Y."/>
            <person name="Comes H.P."/>
            <person name="Chen J."/>
            <person name="Zhu S."/>
            <person name="Lu R."/>
            <person name="Zhang X."/>
            <person name="Li P."/>
            <person name="Qiu J."/>
            <person name="Olsen K.M."/>
            <person name="Qiu Y."/>
        </authorList>
    </citation>
    <scope>NUCLEOTIDE SEQUENCE</scope>
    <source>
        <strain evidence="12">NBL</strain>
    </source>
</reference>
<evidence type="ECO:0000313" key="12">
    <source>
        <dbReference type="EMBL" id="KAK3204365.1"/>
    </source>
</evidence>
<keyword evidence="13" id="KW-1185">Reference proteome</keyword>
<evidence type="ECO:0000256" key="8">
    <source>
        <dbReference type="ARBA" id="ARBA00023163"/>
    </source>
</evidence>
<evidence type="ECO:0000256" key="10">
    <source>
        <dbReference type="PROSITE-ProRule" id="PRU00027"/>
    </source>
</evidence>
<dbReference type="InterPro" id="IPR003656">
    <property type="entry name" value="Znf_BED"/>
</dbReference>
<dbReference type="SMART" id="SM00614">
    <property type="entry name" value="ZnF_BED"/>
    <property type="match status" value="1"/>
</dbReference>
<keyword evidence="5" id="KW-0862">Zinc</keyword>
<comment type="caution">
    <text evidence="12">The sequence shown here is derived from an EMBL/GenBank/DDBJ whole genome shotgun (WGS) entry which is preliminary data.</text>
</comment>
<dbReference type="AlphaFoldDB" id="A0AAE0A5I1"/>
<keyword evidence="6" id="KW-0805">Transcription regulation</keyword>
<evidence type="ECO:0000256" key="1">
    <source>
        <dbReference type="ARBA" id="ARBA00004123"/>
    </source>
</evidence>
<dbReference type="SUPFAM" id="SSF57667">
    <property type="entry name" value="beta-beta-alpha zinc fingers"/>
    <property type="match status" value="1"/>
</dbReference>
<dbReference type="Pfam" id="PF02892">
    <property type="entry name" value="zf-BED"/>
    <property type="match status" value="1"/>
</dbReference>
<evidence type="ECO:0000256" key="3">
    <source>
        <dbReference type="ARBA" id="ARBA00022723"/>
    </source>
</evidence>
<dbReference type="GO" id="GO:0009791">
    <property type="term" value="P:post-embryonic development"/>
    <property type="evidence" value="ECO:0007669"/>
    <property type="project" value="UniProtKB-ARBA"/>
</dbReference>
<dbReference type="InterPro" id="IPR052035">
    <property type="entry name" value="ZnF_BED_domain_contain"/>
</dbReference>
<evidence type="ECO:0000256" key="9">
    <source>
        <dbReference type="ARBA" id="ARBA00023242"/>
    </source>
</evidence>
<evidence type="ECO:0000259" key="11">
    <source>
        <dbReference type="PROSITE" id="PS50808"/>
    </source>
</evidence>
<protein>
    <recommendedName>
        <fullName evidence="11">BED-type domain-containing protein</fullName>
    </recommendedName>
</protein>
<keyword evidence="9" id="KW-0539">Nucleus</keyword>
<dbReference type="PROSITE" id="PS50808">
    <property type="entry name" value="ZF_BED"/>
    <property type="match status" value="1"/>
</dbReference>
<proteinExistence type="predicted"/>
<gene>
    <name evidence="12" type="ORF">Dsin_018411</name>
</gene>
<dbReference type="InterPro" id="IPR012337">
    <property type="entry name" value="RNaseH-like_sf"/>
</dbReference>
<dbReference type="Pfam" id="PF14372">
    <property type="entry name" value="hAT-like_RNase-H"/>
    <property type="match status" value="1"/>
</dbReference>
<dbReference type="GO" id="GO:0003677">
    <property type="term" value="F:DNA binding"/>
    <property type="evidence" value="ECO:0007669"/>
    <property type="project" value="UniProtKB-KW"/>
</dbReference>
<sequence length="776" mass="88660">MDSERSSPSFGGLHDLCFNVMNADDLETQLLQEDIHSTAAFGANDMVNQPNAEVLVASPVTKRRKLVSKVWEAFTTTKSIDGKEWAICKHCCKKYARSSKKETSNLLKHMEKCPSRKNVQAQEKLSDETTSTITTPVVNDNKIASDKEWNRLDVARMIIRHRCPWSMVEEEISKTFVNTLQPTSTFLSQNTLKADILHVYKEEKEKFCRSLTEISGRFSLTINLWGRDAAFRYFCLITLHFIDNAWQLKKKILALKKLEFWDGYWNKSKAFKSMLLDWNIDKKICCITAQNMVEEDSIVREIRKWLTYKDSVSTLRVLDCGCFVHILNLLVEEGLLEVKDIFQKILMCNSYIFSTPDNDRKFRIAVDHARSQGKEVISEEIPVSSTYSIQMLDKALRFREAFHLLQIIDPDFSLNPLEEEWEKITRVYNCLKVLAEVGHNISGSRGLLTTNVFFPKVCSIYKNLIQWGKCDSNSDIRLMAYKLKMKLEMYWSKCHLVLAIAVILDPRFKFDIVESWYKEIYGQEADKHGKRIQVILKKVYDEYAGGFKNSTTSSSADASTLFTDYVMLDHLGMPLTQSHGSDSDSGKSQKSELERYLEEPKFRSVEEFDILGWWCVNTPNFPTLANMARDFLAIPVTAALANPTFTSDVLKIDPISSDLDSEIMEALICVPDCSIWSIDSHSANQKTAAAAISEGFAAILAFPVKKTPKIKNLISYTGGMSMKGRFWLMVSNSPQRNGRVEDKGSGDVSFAKILGWLLNVDVGWLKTRLRFVCFYK</sequence>
<dbReference type="PANTHER" id="PTHR46481:SF10">
    <property type="entry name" value="ZINC FINGER BED DOMAIN-CONTAINING PROTEIN 39"/>
    <property type="match status" value="1"/>
</dbReference>
<evidence type="ECO:0000256" key="4">
    <source>
        <dbReference type="ARBA" id="ARBA00022771"/>
    </source>
</evidence>
<comment type="subunit">
    <text evidence="2">Homodimer.</text>
</comment>
<dbReference type="GO" id="GO:0005634">
    <property type="term" value="C:nucleus"/>
    <property type="evidence" value="ECO:0007669"/>
    <property type="project" value="UniProtKB-SubCell"/>
</dbReference>
<dbReference type="GO" id="GO:0008270">
    <property type="term" value="F:zinc ion binding"/>
    <property type="evidence" value="ECO:0007669"/>
    <property type="project" value="UniProtKB-KW"/>
</dbReference>
<evidence type="ECO:0000256" key="2">
    <source>
        <dbReference type="ARBA" id="ARBA00011738"/>
    </source>
</evidence>
<evidence type="ECO:0000313" key="13">
    <source>
        <dbReference type="Proteomes" id="UP001281410"/>
    </source>
</evidence>
<dbReference type="InterPro" id="IPR025525">
    <property type="entry name" value="hAT-like_transposase_RNase-H"/>
</dbReference>
<dbReference type="PANTHER" id="PTHR46481">
    <property type="entry name" value="ZINC FINGER BED DOMAIN-CONTAINING PROTEIN 4"/>
    <property type="match status" value="1"/>
</dbReference>
<dbReference type="InterPro" id="IPR036236">
    <property type="entry name" value="Znf_C2H2_sf"/>
</dbReference>
<organism evidence="12 13">
    <name type="scientific">Dipteronia sinensis</name>
    <dbReference type="NCBI Taxonomy" id="43782"/>
    <lineage>
        <taxon>Eukaryota</taxon>
        <taxon>Viridiplantae</taxon>
        <taxon>Streptophyta</taxon>
        <taxon>Embryophyta</taxon>
        <taxon>Tracheophyta</taxon>
        <taxon>Spermatophyta</taxon>
        <taxon>Magnoliopsida</taxon>
        <taxon>eudicotyledons</taxon>
        <taxon>Gunneridae</taxon>
        <taxon>Pentapetalae</taxon>
        <taxon>rosids</taxon>
        <taxon>malvids</taxon>
        <taxon>Sapindales</taxon>
        <taxon>Sapindaceae</taxon>
        <taxon>Hippocastanoideae</taxon>
        <taxon>Acereae</taxon>
        <taxon>Dipteronia</taxon>
    </lineage>
</organism>
<keyword evidence="7" id="KW-0238">DNA-binding</keyword>
<comment type="subcellular location">
    <subcellularLocation>
        <location evidence="1">Nucleus</location>
    </subcellularLocation>
</comment>
<dbReference type="GO" id="GO:0046983">
    <property type="term" value="F:protein dimerization activity"/>
    <property type="evidence" value="ECO:0007669"/>
    <property type="project" value="InterPro"/>
</dbReference>
<feature type="domain" description="BED-type" evidence="11">
    <location>
        <begin position="65"/>
        <end position="125"/>
    </location>
</feature>
<dbReference type="Pfam" id="PF05699">
    <property type="entry name" value="Dimer_Tnp_hAT"/>
    <property type="match status" value="1"/>
</dbReference>
<keyword evidence="4 10" id="KW-0863">Zinc-finger</keyword>
<dbReference type="Proteomes" id="UP001281410">
    <property type="component" value="Unassembled WGS sequence"/>
</dbReference>